<evidence type="ECO:0000256" key="3">
    <source>
        <dbReference type="ARBA" id="ARBA00022801"/>
    </source>
</evidence>
<dbReference type="GeneID" id="63810084"/>
<dbReference type="Proteomes" id="UP000244073">
    <property type="component" value="Unassembled WGS sequence"/>
</dbReference>
<dbReference type="VEuPathDB" id="FungiDB:P175DRAFT_0426867"/>
<evidence type="ECO:0000256" key="2">
    <source>
        <dbReference type="ARBA" id="ARBA00022792"/>
    </source>
</evidence>
<evidence type="ECO:0000256" key="7">
    <source>
        <dbReference type="PIRSR" id="PIRSR600223-1"/>
    </source>
</evidence>
<dbReference type="Pfam" id="PF10502">
    <property type="entry name" value="Peptidase_S26"/>
    <property type="match status" value="2"/>
</dbReference>
<dbReference type="PANTHER" id="PTHR12383:SF16">
    <property type="entry name" value="MITOCHONDRIAL INNER MEMBRANE PROTEASE SUBUNIT 1"/>
    <property type="match status" value="1"/>
</dbReference>
<dbReference type="GO" id="GO:0042720">
    <property type="term" value="C:mitochondrial inner membrane peptidase complex"/>
    <property type="evidence" value="ECO:0007669"/>
    <property type="project" value="TreeGrafter"/>
</dbReference>
<dbReference type="InterPro" id="IPR019533">
    <property type="entry name" value="Peptidase_S26"/>
</dbReference>
<sequence length="180" mass="20142">MENLLRQILKRTTARTVFRTTLNGLGLFCACTFIWEHLVTVQLSEGPSMYPTFNPRGDYLLISRVHRCGRGIAVGDVVRFYHPTFLGVHGAKRVIGMPGDFVCRDLAFSVDVGKGGEMIQVPEGHVYLAGDNLPWSRDSRNYGPIPMALVNGKIIARVWPPSKMQWVENTLQPAQDVSQE</sequence>
<name>A0A2T5MAL6_9EURO</name>
<dbReference type="InterPro" id="IPR052064">
    <property type="entry name" value="Mito_IMP1_subunit"/>
</dbReference>
<dbReference type="GO" id="GO:0006465">
    <property type="term" value="P:signal peptide processing"/>
    <property type="evidence" value="ECO:0007669"/>
    <property type="project" value="InterPro"/>
</dbReference>
<evidence type="ECO:0000256" key="5">
    <source>
        <dbReference type="ARBA" id="ARBA00023136"/>
    </source>
</evidence>
<keyword evidence="5" id="KW-0472">Membrane</keyword>
<dbReference type="GO" id="GO:0004252">
    <property type="term" value="F:serine-type endopeptidase activity"/>
    <property type="evidence" value="ECO:0007669"/>
    <property type="project" value="InterPro"/>
</dbReference>
<dbReference type="PANTHER" id="PTHR12383">
    <property type="entry name" value="PROTEASE FAMILY S26 MITOCHONDRIAL INNER MEMBRANE PROTEASE-RELATED"/>
    <property type="match status" value="1"/>
</dbReference>
<dbReference type="AlphaFoldDB" id="A0A2T5MAL6"/>
<dbReference type="GO" id="GO:0006627">
    <property type="term" value="P:protein processing involved in protein targeting to mitochondrion"/>
    <property type="evidence" value="ECO:0007669"/>
    <property type="project" value="TreeGrafter"/>
</dbReference>
<evidence type="ECO:0000256" key="6">
    <source>
        <dbReference type="ARBA" id="ARBA00038445"/>
    </source>
</evidence>
<evidence type="ECO:0000259" key="8">
    <source>
        <dbReference type="Pfam" id="PF10502"/>
    </source>
</evidence>
<feature type="domain" description="Peptidase S26" evidence="8">
    <location>
        <begin position="120"/>
        <end position="159"/>
    </location>
</feature>
<dbReference type="SUPFAM" id="SSF51306">
    <property type="entry name" value="LexA/Signal peptidase"/>
    <property type="match status" value="1"/>
</dbReference>
<keyword evidence="4" id="KW-0496">Mitochondrion</keyword>
<feature type="domain" description="Peptidase S26" evidence="8">
    <location>
        <begin position="27"/>
        <end position="104"/>
    </location>
</feature>
<feature type="active site" evidence="7">
    <location>
        <position position="48"/>
    </location>
</feature>
<organism evidence="9 10">
    <name type="scientific">Aspergillus ochraceoroseus IBT 24754</name>
    <dbReference type="NCBI Taxonomy" id="1392256"/>
    <lineage>
        <taxon>Eukaryota</taxon>
        <taxon>Fungi</taxon>
        <taxon>Dikarya</taxon>
        <taxon>Ascomycota</taxon>
        <taxon>Pezizomycotina</taxon>
        <taxon>Eurotiomycetes</taxon>
        <taxon>Eurotiomycetidae</taxon>
        <taxon>Eurotiales</taxon>
        <taxon>Aspergillaceae</taxon>
        <taxon>Aspergillus</taxon>
        <taxon>Aspergillus subgen. Nidulantes</taxon>
    </lineage>
</organism>
<evidence type="ECO:0000313" key="9">
    <source>
        <dbReference type="EMBL" id="PTU25567.1"/>
    </source>
</evidence>
<reference evidence="9 10" key="1">
    <citation type="journal article" date="2018" name="Proc. Natl. Acad. Sci. U.S.A.">
        <title>Linking secondary metabolites to gene clusters through genome sequencing of six diverse Aspergillus species.</title>
        <authorList>
            <person name="Kaerboelling I."/>
            <person name="Vesth T.C."/>
            <person name="Frisvad J.C."/>
            <person name="Nybo J.L."/>
            <person name="Theobald S."/>
            <person name="Kuo A."/>
            <person name="Bowyer P."/>
            <person name="Matsuda Y."/>
            <person name="Mondo S."/>
            <person name="Lyhne E.K."/>
            <person name="Kogle M.E."/>
            <person name="Clum A."/>
            <person name="Lipzen A."/>
            <person name="Salamov A."/>
            <person name="Ngan C.Y."/>
            <person name="Daum C."/>
            <person name="Chiniquy J."/>
            <person name="Barry K."/>
            <person name="LaButti K."/>
            <person name="Haridas S."/>
            <person name="Simmons B.A."/>
            <person name="Magnuson J.K."/>
            <person name="Mortensen U.H."/>
            <person name="Larsen T.O."/>
            <person name="Grigoriev I.V."/>
            <person name="Baker S.E."/>
            <person name="Andersen M.R."/>
        </authorList>
    </citation>
    <scope>NUCLEOTIDE SEQUENCE [LARGE SCALE GENOMIC DNA]</scope>
    <source>
        <strain evidence="9 10">IBT 24754</strain>
    </source>
</reference>
<protein>
    <recommendedName>
        <fullName evidence="8">Peptidase S26 domain-containing protein</fullName>
    </recommendedName>
</protein>
<dbReference type="OrthoDB" id="308440at2759"/>
<dbReference type="PROSITE" id="PS51257">
    <property type="entry name" value="PROKAR_LIPOPROTEIN"/>
    <property type="match status" value="1"/>
</dbReference>
<proteinExistence type="inferred from homology"/>
<comment type="caution">
    <text evidence="9">The sequence shown here is derived from an EMBL/GenBank/DDBJ whole genome shotgun (WGS) entry which is preliminary data.</text>
</comment>
<evidence type="ECO:0000256" key="4">
    <source>
        <dbReference type="ARBA" id="ARBA00023128"/>
    </source>
</evidence>
<keyword evidence="2" id="KW-0999">Mitochondrion inner membrane</keyword>
<dbReference type="EMBL" id="MSFN02000001">
    <property type="protein sequence ID" value="PTU25567.1"/>
    <property type="molecule type" value="Genomic_DNA"/>
</dbReference>
<dbReference type="FunFam" id="2.10.109.10:FF:000015">
    <property type="entry name" value="Mitochondrial inner membrane protease subunit 1"/>
    <property type="match status" value="1"/>
</dbReference>
<accession>A0A2T5MAL6</accession>
<feature type="active site" evidence="7">
    <location>
        <position position="92"/>
    </location>
</feature>
<dbReference type="InterPro" id="IPR000223">
    <property type="entry name" value="Pept_S26A_signal_pept_1"/>
</dbReference>
<dbReference type="InterPro" id="IPR036286">
    <property type="entry name" value="LexA/Signal_pep-like_sf"/>
</dbReference>
<keyword evidence="3" id="KW-0378">Hydrolase</keyword>
<evidence type="ECO:0000256" key="1">
    <source>
        <dbReference type="ARBA" id="ARBA00004273"/>
    </source>
</evidence>
<comment type="similarity">
    <text evidence="6">Belongs to the peptidase S26 family. IMP1 subfamily.</text>
</comment>
<comment type="subcellular location">
    <subcellularLocation>
        <location evidence="1">Mitochondrion inner membrane</location>
    </subcellularLocation>
</comment>
<dbReference type="CDD" id="cd06530">
    <property type="entry name" value="S26_SPase_I"/>
    <property type="match status" value="1"/>
</dbReference>
<evidence type="ECO:0000313" key="10">
    <source>
        <dbReference type="Proteomes" id="UP000244073"/>
    </source>
</evidence>
<dbReference type="Gene3D" id="2.10.109.10">
    <property type="entry name" value="Umud Fragment, subunit A"/>
    <property type="match status" value="1"/>
</dbReference>
<gene>
    <name evidence="9" type="ORF">P175DRAFT_0426867</name>
</gene>
<dbReference type="RefSeq" id="XP_040756959.1">
    <property type="nucleotide sequence ID" value="XM_040893202.1"/>
</dbReference>
<dbReference type="PRINTS" id="PR00727">
    <property type="entry name" value="LEADERPTASE"/>
</dbReference>